<accession>A0A840MLR6</accession>
<evidence type="ECO:0000313" key="2">
    <source>
        <dbReference type="Proteomes" id="UP000575898"/>
    </source>
</evidence>
<gene>
    <name evidence="1" type="ORF">HNQ59_000740</name>
</gene>
<keyword evidence="2" id="KW-1185">Reference proteome</keyword>
<protein>
    <recommendedName>
        <fullName evidence="3">Nucleotidyltransferase domain-containing protein</fullName>
    </recommendedName>
</protein>
<comment type="caution">
    <text evidence="1">The sequence shown here is derived from an EMBL/GenBank/DDBJ whole genome shotgun (WGS) entry which is preliminary data.</text>
</comment>
<dbReference type="SUPFAM" id="SSF81301">
    <property type="entry name" value="Nucleotidyltransferase"/>
    <property type="match status" value="1"/>
</dbReference>
<dbReference type="Proteomes" id="UP000575898">
    <property type="component" value="Unassembled WGS sequence"/>
</dbReference>
<evidence type="ECO:0000313" key="1">
    <source>
        <dbReference type="EMBL" id="MBB5017476.1"/>
    </source>
</evidence>
<name>A0A840MLR6_9PROT</name>
<evidence type="ECO:0008006" key="3">
    <source>
        <dbReference type="Google" id="ProtNLM"/>
    </source>
</evidence>
<organism evidence="1 2">
    <name type="scientific">Chitinivorax tropicus</name>
    <dbReference type="NCBI Taxonomy" id="714531"/>
    <lineage>
        <taxon>Bacteria</taxon>
        <taxon>Pseudomonadati</taxon>
        <taxon>Pseudomonadota</taxon>
        <taxon>Betaproteobacteria</taxon>
        <taxon>Chitinivorax</taxon>
    </lineage>
</organism>
<reference evidence="1 2" key="1">
    <citation type="submission" date="2020-08" db="EMBL/GenBank/DDBJ databases">
        <title>Genomic Encyclopedia of Type Strains, Phase IV (KMG-IV): sequencing the most valuable type-strain genomes for metagenomic binning, comparative biology and taxonomic classification.</title>
        <authorList>
            <person name="Goeker M."/>
        </authorList>
    </citation>
    <scope>NUCLEOTIDE SEQUENCE [LARGE SCALE GENOMIC DNA]</scope>
    <source>
        <strain evidence="1 2">DSM 27165</strain>
    </source>
</reference>
<dbReference type="AlphaFoldDB" id="A0A840MLR6"/>
<dbReference type="InterPro" id="IPR043519">
    <property type="entry name" value="NT_sf"/>
</dbReference>
<dbReference type="RefSeq" id="WP_184035309.1">
    <property type="nucleotide sequence ID" value="NZ_JACHHY010000003.1"/>
</dbReference>
<proteinExistence type="predicted"/>
<dbReference type="EMBL" id="JACHHY010000003">
    <property type="protein sequence ID" value="MBB5017476.1"/>
    <property type="molecule type" value="Genomic_DNA"/>
</dbReference>
<sequence>MPKPRERAGRNQSIREQIAHVAARLIAVDGLDDFGLAKKKAARQVGTDDPQNLPTNMEIETALKAYRDIYFKDDHSKLLTTLREEAVRVMRQLAQFNPYLVGSVLSGTAGRYSDINIQLFVDSSKDVEIFLLNQAIQFRHLALPNERAEMNVSFYSNDIPISLAVYPRDELRRNSASRADGGGLERARIDQVEKMLEEHAMQSA</sequence>